<feature type="compositionally biased region" description="Polar residues" evidence="1">
    <location>
        <begin position="131"/>
        <end position="145"/>
    </location>
</feature>
<feature type="chain" id="PRO_5030856851" evidence="2">
    <location>
        <begin position="27"/>
        <end position="223"/>
    </location>
</feature>
<sequence>MVFRKRRRSCGSAVAIVICSVSAVFSCRCAGPGVASAFIVGKTPSGWMGSCLTQKLQRKSSRFPPRCRRGGAPLRWVELDDLTEVAMEEVIMAAVDSYRMAGSERPIEYLNGSGSYGHEAANEAVHGGYVNDNQAENGPDDTNGSWCEDVSDNSSTPSPETAEFAAAAREEARHTAMRNSQDVVRAILETENFDDEEYRSRKLSALLAAALLAAAEKKAQKIE</sequence>
<keyword evidence="2" id="KW-0732">Signal</keyword>
<feature type="region of interest" description="Disordered" evidence="1">
    <location>
        <begin position="131"/>
        <end position="163"/>
    </location>
</feature>
<feature type="signal peptide" evidence="2">
    <location>
        <begin position="1"/>
        <end position="26"/>
    </location>
</feature>
<proteinExistence type="predicted"/>
<dbReference type="PROSITE" id="PS51257">
    <property type="entry name" value="PROKAR_LIPOPROTEIN"/>
    <property type="match status" value="1"/>
</dbReference>
<accession>A0A7S4N4J3</accession>
<evidence type="ECO:0000313" key="3">
    <source>
        <dbReference type="EMBL" id="CAE2263999.1"/>
    </source>
</evidence>
<evidence type="ECO:0000256" key="2">
    <source>
        <dbReference type="SAM" id="SignalP"/>
    </source>
</evidence>
<dbReference type="AlphaFoldDB" id="A0A7S4N4J3"/>
<reference evidence="3" key="1">
    <citation type="submission" date="2021-01" db="EMBL/GenBank/DDBJ databases">
        <authorList>
            <person name="Corre E."/>
            <person name="Pelletier E."/>
            <person name="Niang G."/>
            <person name="Scheremetjew M."/>
            <person name="Finn R."/>
            <person name="Kale V."/>
            <person name="Holt S."/>
            <person name="Cochrane G."/>
            <person name="Meng A."/>
            <person name="Brown T."/>
            <person name="Cohen L."/>
        </authorList>
    </citation>
    <scope>NUCLEOTIDE SEQUENCE</scope>
    <source>
        <strain evidence="3">Isolate 1302-5</strain>
    </source>
</reference>
<evidence type="ECO:0000256" key="1">
    <source>
        <dbReference type="SAM" id="MobiDB-lite"/>
    </source>
</evidence>
<organism evidence="3">
    <name type="scientific">Odontella aurita</name>
    <dbReference type="NCBI Taxonomy" id="265563"/>
    <lineage>
        <taxon>Eukaryota</taxon>
        <taxon>Sar</taxon>
        <taxon>Stramenopiles</taxon>
        <taxon>Ochrophyta</taxon>
        <taxon>Bacillariophyta</taxon>
        <taxon>Mediophyceae</taxon>
        <taxon>Biddulphiophycidae</taxon>
        <taxon>Eupodiscales</taxon>
        <taxon>Odontellaceae</taxon>
        <taxon>Odontella</taxon>
    </lineage>
</organism>
<gene>
    <name evidence="3" type="ORF">OAUR00152_LOCUS28096</name>
</gene>
<protein>
    <submittedName>
        <fullName evidence="3">Uncharacterized protein</fullName>
    </submittedName>
</protein>
<dbReference type="EMBL" id="HBKQ01040767">
    <property type="protein sequence ID" value="CAE2263999.1"/>
    <property type="molecule type" value="Transcribed_RNA"/>
</dbReference>
<name>A0A7S4N4J3_9STRA</name>